<evidence type="ECO:0000313" key="6">
    <source>
        <dbReference type="Proteomes" id="UP001186944"/>
    </source>
</evidence>
<evidence type="ECO:0000256" key="1">
    <source>
        <dbReference type="ARBA" id="ARBA00010872"/>
    </source>
</evidence>
<gene>
    <name evidence="5" type="ORF">FSP39_020409</name>
</gene>
<protein>
    <submittedName>
        <fullName evidence="5">Uncharacterized protein</fullName>
    </submittedName>
</protein>
<dbReference type="Pfam" id="PF01112">
    <property type="entry name" value="Asparaginase_2"/>
    <property type="match status" value="1"/>
</dbReference>
<keyword evidence="6" id="KW-1185">Reference proteome</keyword>
<reference evidence="5" key="1">
    <citation type="submission" date="2019-08" db="EMBL/GenBank/DDBJ databases">
        <title>The improved chromosome-level genome for the pearl oyster Pinctada fucata martensii using PacBio sequencing and Hi-C.</title>
        <authorList>
            <person name="Zheng Z."/>
        </authorList>
    </citation>
    <scope>NUCLEOTIDE SEQUENCE</scope>
    <source>
        <strain evidence="5">ZZ-2019</strain>
        <tissue evidence="5">Adductor muscle</tissue>
    </source>
</reference>
<sequence>NSTLTNAGTGSNLTLEGTVECDASIMDGEKLLYGAAGCISGVKNPIDLAHLLLQKQGEGKLSLGRIPPSVLVGKGAVQWASKHGLNMSEQHDLITESSLSTYRSHKRKLEMHSNRNSKKRSKKEATTNGSKQFSGSESDENSSVDSTSTSVDTEGMVAKDLCRSPAPSTQSAIQDTVGAVAMDCHGNLAAGVSSGGISLKQPGRIGPAATYGAGCWAHNWKSDNQPGVAIATSGSGEQLMYTSLAKECARCLQNQEDAIKGMLSGIKDKFLDSEFLEKEDEKFAGVIALRQEKQDASDNVELLWGHTTDSMCIAYVTSSQLKPKVFSYIKVMLKRGIGD</sequence>
<dbReference type="Proteomes" id="UP001186944">
    <property type="component" value="Unassembled WGS sequence"/>
</dbReference>
<comment type="caution">
    <text evidence="5">The sequence shown here is derived from an EMBL/GenBank/DDBJ whole genome shotgun (WGS) entry which is preliminary data.</text>
</comment>
<dbReference type="InterPro" id="IPR000246">
    <property type="entry name" value="Peptidase_T2"/>
</dbReference>
<dbReference type="Gene3D" id="3.60.20.30">
    <property type="entry name" value="(Glycosyl)asparaginase"/>
    <property type="match status" value="1"/>
</dbReference>
<dbReference type="GO" id="GO:0004298">
    <property type="term" value="F:threonine-type endopeptidase activity"/>
    <property type="evidence" value="ECO:0007669"/>
    <property type="project" value="InterPro"/>
</dbReference>
<evidence type="ECO:0000256" key="4">
    <source>
        <dbReference type="SAM" id="MobiDB-lite"/>
    </source>
</evidence>
<feature type="site" description="Cleavage; by autolysis" evidence="3">
    <location>
        <begin position="175"/>
        <end position="176"/>
    </location>
</feature>
<feature type="compositionally biased region" description="Basic residues" evidence="4">
    <location>
        <begin position="103"/>
        <end position="122"/>
    </location>
</feature>
<dbReference type="AlphaFoldDB" id="A0AA88XXP3"/>
<dbReference type="InterPro" id="IPR037464">
    <property type="entry name" value="Taspase1"/>
</dbReference>
<dbReference type="EMBL" id="VSWD01000009">
    <property type="protein sequence ID" value="KAK3093802.1"/>
    <property type="molecule type" value="Genomic_DNA"/>
</dbReference>
<dbReference type="PANTHER" id="PTHR10188:SF8">
    <property type="entry name" value="THREONINE ASPARTASE 1"/>
    <property type="match status" value="1"/>
</dbReference>
<name>A0AA88XXP3_PINIB</name>
<evidence type="ECO:0000256" key="2">
    <source>
        <dbReference type="PIRSR" id="PIRSR600246-1"/>
    </source>
</evidence>
<evidence type="ECO:0000256" key="3">
    <source>
        <dbReference type="PIRSR" id="PIRSR600246-3"/>
    </source>
</evidence>
<dbReference type="PANTHER" id="PTHR10188">
    <property type="entry name" value="L-ASPARAGINASE"/>
    <property type="match status" value="1"/>
</dbReference>
<dbReference type="CDD" id="cd04514">
    <property type="entry name" value="Taspase1_like"/>
    <property type="match status" value="1"/>
</dbReference>
<dbReference type="GO" id="GO:0005737">
    <property type="term" value="C:cytoplasm"/>
    <property type="evidence" value="ECO:0007669"/>
    <property type="project" value="TreeGrafter"/>
</dbReference>
<feature type="non-terminal residue" evidence="5">
    <location>
        <position position="1"/>
    </location>
</feature>
<organism evidence="5 6">
    <name type="scientific">Pinctada imbricata</name>
    <name type="common">Atlantic pearl-oyster</name>
    <name type="synonym">Pinctada martensii</name>
    <dbReference type="NCBI Taxonomy" id="66713"/>
    <lineage>
        <taxon>Eukaryota</taxon>
        <taxon>Metazoa</taxon>
        <taxon>Spiralia</taxon>
        <taxon>Lophotrochozoa</taxon>
        <taxon>Mollusca</taxon>
        <taxon>Bivalvia</taxon>
        <taxon>Autobranchia</taxon>
        <taxon>Pteriomorphia</taxon>
        <taxon>Pterioida</taxon>
        <taxon>Pterioidea</taxon>
        <taxon>Pteriidae</taxon>
        <taxon>Pinctada</taxon>
    </lineage>
</organism>
<feature type="compositionally biased region" description="Low complexity" evidence="4">
    <location>
        <begin position="143"/>
        <end position="152"/>
    </location>
</feature>
<dbReference type="InterPro" id="IPR029055">
    <property type="entry name" value="Ntn_hydrolases_N"/>
</dbReference>
<feature type="region of interest" description="Disordered" evidence="4">
    <location>
        <begin position="99"/>
        <end position="152"/>
    </location>
</feature>
<feature type="active site" description="Nucleophile" evidence="2">
    <location>
        <position position="176"/>
    </location>
</feature>
<accession>A0AA88XXP3</accession>
<dbReference type="SUPFAM" id="SSF56235">
    <property type="entry name" value="N-terminal nucleophile aminohydrolases (Ntn hydrolases)"/>
    <property type="match status" value="1"/>
</dbReference>
<comment type="similarity">
    <text evidence="1">Belongs to the Ntn-hydrolase family.</text>
</comment>
<dbReference type="GO" id="GO:0051604">
    <property type="term" value="P:protein maturation"/>
    <property type="evidence" value="ECO:0007669"/>
    <property type="project" value="TreeGrafter"/>
</dbReference>
<proteinExistence type="inferred from homology"/>
<evidence type="ECO:0000313" key="5">
    <source>
        <dbReference type="EMBL" id="KAK3093802.1"/>
    </source>
</evidence>